<dbReference type="GO" id="GO:0008239">
    <property type="term" value="F:dipeptidyl-peptidase activity"/>
    <property type="evidence" value="ECO:0007669"/>
    <property type="project" value="UniProtKB-EC"/>
</dbReference>
<evidence type="ECO:0000313" key="2">
    <source>
        <dbReference type="EMBL" id="ABQ25819.1"/>
    </source>
</evidence>
<dbReference type="STRING" id="351605.Gura_1624"/>
<dbReference type="EMBL" id="CP000698">
    <property type="protein sequence ID" value="ABQ25819.1"/>
    <property type="molecule type" value="Genomic_DNA"/>
</dbReference>
<keyword evidence="2" id="KW-0378">Hydrolase</keyword>
<dbReference type="AlphaFoldDB" id="A5GEG4"/>
<dbReference type="GO" id="GO:0008236">
    <property type="term" value="F:serine-type peptidase activity"/>
    <property type="evidence" value="ECO:0007669"/>
    <property type="project" value="InterPro"/>
</dbReference>
<gene>
    <name evidence="2" type="ordered locus">Gura_1624</name>
</gene>
<dbReference type="InterPro" id="IPR029058">
    <property type="entry name" value="AB_hydrolase_fold"/>
</dbReference>
<dbReference type="PANTHER" id="PTHR11731:SF193">
    <property type="entry name" value="DIPEPTIDYL PEPTIDASE 9"/>
    <property type="match status" value="1"/>
</dbReference>
<dbReference type="KEGG" id="gur:Gura_1624"/>
<dbReference type="Pfam" id="PF00326">
    <property type="entry name" value="Peptidase_S9"/>
    <property type="match status" value="1"/>
</dbReference>
<accession>A5GEG4</accession>
<sequence length="228" mass="25389">MIIHWYGGPTQQLVSNRYGATNIFNHIERDVLYTQEGFIVWRLDNRGSFGRGHRFETPIYKELGKAALDDQLAGVEYLRTLPYVDASRIGTDGKSFGGFLTLYGLIHAPEVFKVGVDGSGPTNWAYYDTIYTERYMQTPSDNPAGYAATNLITIADQLMAAPLIIHGLADTNVHLENSINLIQVLEQYDKPFYFVPLPNEDHHYAGDGLATALAASVNYFVQNLGGHP</sequence>
<dbReference type="InterPro" id="IPR050278">
    <property type="entry name" value="Serine_Prot_S9B/DPPIV"/>
</dbReference>
<dbReference type="ESTHER" id="9delt-q2djm8">
    <property type="family name" value="Prolyl_oligopeptidase_S9"/>
</dbReference>
<dbReference type="EC" id="3.4.14.5" evidence="2"/>
<proteinExistence type="predicted"/>
<dbReference type="Proteomes" id="UP000006695">
    <property type="component" value="Chromosome"/>
</dbReference>
<name>A5GEG4_GEOUR</name>
<dbReference type="GO" id="GO:0006508">
    <property type="term" value="P:proteolysis"/>
    <property type="evidence" value="ECO:0007669"/>
    <property type="project" value="InterPro"/>
</dbReference>
<keyword evidence="3" id="KW-1185">Reference proteome</keyword>
<evidence type="ECO:0000313" key="3">
    <source>
        <dbReference type="Proteomes" id="UP000006695"/>
    </source>
</evidence>
<reference evidence="2 3" key="1">
    <citation type="submission" date="2007-05" db="EMBL/GenBank/DDBJ databases">
        <title>Complete sequence of Geobacter uraniireducens Rf4.</title>
        <authorList>
            <consortium name="US DOE Joint Genome Institute"/>
            <person name="Copeland A."/>
            <person name="Lucas S."/>
            <person name="Lapidus A."/>
            <person name="Barry K."/>
            <person name="Detter J.C."/>
            <person name="Glavina del Rio T."/>
            <person name="Hammon N."/>
            <person name="Israni S."/>
            <person name="Dalin E."/>
            <person name="Tice H."/>
            <person name="Pitluck S."/>
            <person name="Chertkov O."/>
            <person name="Brettin T."/>
            <person name="Bruce D."/>
            <person name="Han C."/>
            <person name="Schmutz J."/>
            <person name="Larimer F."/>
            <person name="Land M."/>
            <person name="Hauser L."/>
            <person name="Kyrpides N."/>
            <person name="Mikhailova N."/>
            <person name="Shelobolina E."/>
            <person name="Aklujkar M."/>
            <person name="Lovley D."/>
            <person name="Richardson P."/>
        </authorList>
    </citation>
    <scope>NUCLEOTIDE SEQUENCE [LARGE SCALE GENOMIC DNA]</scope>
    <source>
        <strain evidence="2 3">Rf4</strain>
    </source>
</reference>
<feature type="domain" description="Peptidase S9 prolyl oligopeptidase catalytic" evidence="1">
    <location>
        <begin position="32"/>
        <end position="225"/>
    </location>
</feature>
<organism evidence="2 3">
    <name type="scientific">Geotalea uraniireducens (strain Rf4)</name>
    <name type="common">Geobacter uraniireducens</name>
    <dbReference type="NCBI Taxonomy" id="351605"/>
    <lineage>
        <taxon>Bacteria</taxon>
        <taxon>Pseudomonadati</taxon>
        <taxon>Thermodesulfobacteriota</taxon>
        <taxon>Desulfuromonadia</taxon>
        <taxon>Geobacterales</taxon>
        <taxon>Geobacteraceae</taxon>
        <taxon>Geotalea</taxon>
    </lineage>
</organism>
<dbReference type="HOGENOM" id="CLU_053503_2_0_7"/>
<dbReference type="Gene3D" id="3.40.50.1820">
    <property type="entry name" value="alpha/beta hydrolase"/>
    <property type="match status" value="1"/>
</dbReference>
<dbReference type="PANTHER" id="PTHR11731">
    <property type="entry name" value="PROTEASE FAMILY S9B,C DIPEPTIDYL-PEPTIDASE IV-RELATED"/>
    <property type="match status" value="1"/>
</dbReference>
<evidence type="ECO:0000259" key="1">
    <source>
        <dbReference type="Pfam" id="PF00326"/>
    </source>
</evidence>
<dbReference type="SUPFAM" id="SSF53474">
    <property type="entry name" value="alpha/beta-Hydrolases"/>
    <property type="match status" value="1"/>
</dbReference>
<dbReference type="InterPro" id="IPR001375">
    <property type="entry name" value="Peptidase_S9_cat"/>
</dbReference>
<protein>
    <submittedName>
        <fullName evidence="2">Dipeptidyl-peptidase IV</fullName>
        <ecNumber evidence="2">3.4.14.5</ecNumber>
    </submittedName>
</protein>